<sequence length="169" mass="19073">MVKEGIYRQVRTLEELTHVRVGLVLVYSLMHLVIKLQLDWGKRDCLNKILNPRLQHQVLKPAFLLSRPPSHHEKPEVTVVGKPVVVGTLGVGIECMLGDGGDDSWDCINVHVLRIATLVTPRSLRKKFDISERNTPNVEGEVYTDKADHYVTWALTCVHTSLVLVCSFI</sequence>
<dbReference type="AlphaFoldDB" id="A0A9D3UUJ4"/>
<organism evidence="1 2">
    <name type="scientific">Gossypium stocksii</name>
    <dbReference type="NCBI Taxonomy" id="47602"/>
    <lineage>
        <taxon>Eukaryota</taxon>
        <taxon>Viridiplantae</taxon>
        <taxon>Streptophyta</taxon>
        <taxon>Embryophyta</taxon>
        <taxon>Tracheophyta</taxon>
        <taxon>Spermatophyta</taxon>
        <taxon>Magnoliopsida</taxon>
        <taxon>eudicotyledons</taxon>
        <taxon>Gunneridae</taxon>
        <taxon>Pentapetalae</taxon>
        <taxon>rosids</taxon>
        <taxon>malvids</taxon>
        <taxon>Malvales</taxon>
        <taxon>Malvaceae</taxon>
        <taxon>Malvoideae</taxon>
        <taxon>Gossypium</taxon>
    </lineage>
</organism>
<reference evidence="1 2" key="1">
    <citation type="journal article" date="2021" name="Plant Biotechnol. J.">
        <title>Multi-omics assisted identification of the key and species-specific regulatory components of drought-tolerant mechanisms in Gossypium stocksii.</title>
        <authorList>
            <person name="Yu D."/>
            <person name="Ke L."/>
            <person name="Zhang D."/>
            <person name="Wu Y."/>
            <person name="Sun Y."/>
            <person name="Mei J."/>
            <person name="Sun J."/>
            <person name="Sun Y."/>
        </authorList>
    </citation>
    <scope>NUCLEOTIDE SEQUENCE [LARGE SCALE GENOMIC DNA]</scope>
    <source>
        <strain evidence="2">cv. E1</strain>
        <tissue evidence="1">Leaf</tissue>
    </source>
</reference>
<comment type="caution">
    <text evidence="1">The sequence shown here is derived from an EMBL/GenBank/DDBJ whole genome shotgun (WGS) entry which is preliminary data.</text>
</comment>
<keyword evidence="2" id="KW-1185">Reference proteome</keyword>
<proteinExistence type="predicted"/>
<accession>A0A9D3UUJ4</accession>
<name>A0A9D3UUJ4_9ROSI</name>
<evidence type="ECO:0000313" key="2">
    <source>
        <dbReference type="Proteomes" id="UP000828251"/>
    </source>
</evidence>
<gene>
    <name evidence="1" type="ORF">J1N35_035586</name>
</gene>
<evidence type="ECO:0000313" key="1">
    <source>
        <dbReference type="EMBL" id="KAH1057521.1"/>
    </source>
</evidence>
<protein>
    <submittedName>
        <fullName evidence="1">Uncharacterized protein</fullName>
    </submittedName>
</protein>
<dbReference type="OrthoDB" id="10526827at2759"/>
<dbReference type="EMBL" id="JAIQCV010000010">
    <property type="protein sequence ID" value="KAH1057521.1"/>
    <property type="molecule type" value="Genomic_DNA"/>
</dbReference>
<dbReference type="Proteomes" id="UP000828251">
    <property type="component" value="Unassembled WGS sequence"/>
</dbReference>